<dbReference type="Gene3D" id="1.25.40.10">
    <property type="entry name" value="Tetratricopeptide repeat domain"/>
    <property type="match status" value="1"/>
</dbReference>
<evidence type="ECO:0008006" key="3">
    <source>
        <dbReference type="Google" id="ProtNLM"/>
    </source>
</evidence>
<organism evidence="1 2">
    <name type="scientific">Microlunatus endophyticus</name>
    <dbReference type="NCBI Taxonomy" id="1716077"/>
    <lineage>
        <taxon>Bacteria</taxon>
        <taxon>Bacillati</taxon>
        <taxon>Actinomycetota</taxon>
        <taxon>Actinomycetes</taxon>
        <taxon>Propionibacteriales</taxon>
        <taxon>Propionibacteriaceae</taxon>
        <taxon>Microlunatus</taxon>
    </lineage>
</organism>
<dbReference type="InterPro" id="IPR011990">
    <property type="entry name" value="TPR-like_helical_dom_sf"/>
</dbReference>
<reference evidence="1" key="2">
    <citation type="submission" date="2020-09" db="EMBL/GenBank/DDBJ databases">
        <authorList>
            <person name="Sun Q."/>
            <person name="Zhou Y."/>
        </authorList>
    </citation>
    <scope>NUCLEOTIDE SEQUENCE</scope>
    <source>
        <strain evidence="1">CGMCC 4.7306</strain>
    </source>
</reference>
<keyword evidence="2" id="KW-1185">Reference proteome</keyword>
<dbReference type="RefSeq" id="WP_188894964.1">
    <property type="nucleotide sequence ID" value="NZ_BMMZ01000004.1"/>
</dbReference>
<accession>A0A917W285</accession>
<reference evidence="1" key="1">
    <citation type="journal article" date="2014" name="Int. J. Syst. Evol. Microbiol.">
        <title>Complete genome sequence of Corynebacterium casei LMG S-19264T (=DSM 44701T), isolated from a smear-ripened cheese.</title>
        <authorList>
            <consortium name="US DOE Joint Genome Institute (JGI-PGF)"/>
            <person name="Walter F."/>
            <person name="Albersmeier A."/>
            <person name="Kalinowski J."/>
            <person name="Ruckert C."/>
        </authorList>
    </citation>
    <scope>NUCLEOTIDE SEQUENCE</scope>
    <source>
        <strain evidence="1">CGMCC 4.7306</strain>
    </source>
</reference>
<name>A0A917W285_9ACTN</name>
<dbReference type="Proteomes" id="UP000613840">
    <property type="component" value="Unassembled WGS sequence"/>
</dbReference>
<protein>
    <recommendedName>
        <fullName evidence="3">Tetratrico peptide repeat-containing protein</fullName>
    </recommendedName>
</protein>
<evidence type="ECO:0000313" key="2">
    <source>
        <dbReference type="Proteomes" id="UP000613840"/>
    </source>
</evidence>
<gene>
    <name evidence="1" type="ORF">GCM10011575_19020</name>
</gene>
<proteinExistence type="predicted"/>
<dbReference type="AlphaFoldDB" id="A0A917W285"/>
<evidence type="ECO:0000313" key="1">
    <source>
        <dbReference type="EMBL" id="GGL60705.1"/>
    </source>
</evidence>
<dbReference type="EMBL" id="BMMZ01000004">
    <property type="protein sequence ID" value="GGL60705.1"/>
    <property type="molecule type" value="Genomic_DNA"/>
</dbReference>
<sequence length="201" mass="22307">MITQQQLDELWEFGDATASEARLRAAADAVTGAERDEYLTQVARSLGLQDRFDDARTVLTAISSDDGAVATRVALERGRVENSAGHREQAVPYFRTAAELAEQHGLEFLRIDALHMLAIADPDHDAEWTMDAVALADASTDDRTRRWLISLHNNHAWTLFDAGDRDGAIAEFELTRQLAEAIGTPTQQQYAREALEEAQRS</sequence>
<comment type="caution">
    <text evidence="1">The sequence shown here is derived from an EMBL/GenBank/DDBJ whole genome shotgun (WGS) entry which is preliminary data.</text>
</comment>
<dbReference type="SUPFAM" id="SSF48452">
    <property type="entry name" value="TPR-like"/>
    <property type="match status" value="1"/>
</dbReference>